<gene>
    <name evidence="1" type="ORF">EVA_03370</name>
</gene>
<organism evidence="1">
    <name type="scientific">gut metagenome</name>
    <dbReference type="NCBI Taxonomy" id="749906"/>
    <lineage>
        <taxon>unclassified sequences</taxon>
        <taxon>metagenomes</taxon>
        <taxon>organismal metagenomes</taxon>
    </lineage>
</organism>
<proteinExistence type="predicted"/>
<protein>
    <submittedName>
        <fullName evidence="1">Uncharacterized protein</fullName>
    </submittedName>
</protein>
<dbReference type="AlphaFoldDB" id="J9GM14"/>
<accession>J9GM14</accession>
<evidence type="ECO:0000313" key="1">
    <source>
        <dbReference type="EMBL" id="EJX08519.1"/>
    </source>
</evidence>
<reference evidence="1" key="1">
    <citation type="journal article" date="2012" name="PLoS ONE">
        <title>Gene sets for utilization of primary and secondary nutrition supplies in the distal gut of endangered iberian lynx.</title>
        <authorList>
            <person name="Alcaide M."/>
            <person name="Messina E."/>
            <person name="Richter M."/>
            <person name="Bargiela R."/>
            <person name="Peplies J."/>
            <person name="Huws S.A."/>
            <person name="Newbold C.J."/>
            <person name="Golyshin P.N."/>
            <person name="Simon M.A."/>
            <person name="Lopez G."/>
            <person name="Yakimov M.M."/>
            <person name="Ferrer M."/>
        </authorList>
    </citation>
    <scope>NUCLEOTIDE SEQUENCE</scope>
</reference>
<comment type="caution">
    <text evidence="1">The sequence shown here is derived from an EMBL/GenBank/DDBJ whole genome shotgun (WGS) entry which is preliminary data.</text>
</comment>
<sequence>MKNFLSLPDCAEKLRCLSLMRTKRDTVRVIGRTSS</sequence>
<dbReference type="EMBL" id="AMCI01000602">
    <property type="protein sequence ID" value="EJX08519.1"/>
    <property type="molecule type" value="Genomic_DNA"/>
</dbReference>
<name>J9GM14_9ZZZZ</name>